<evidence type="ECO:0000313" key="1">
    <source>
        <dbReference type="EMBL" id="KAK8563552.1"/>
    </source>
</evidence>
<reference evidence="1 2" key="1">
    <citation type="journal article" date="2024" name="G3 (Bethesda)">
        <title>Genome assembly of Hibiscus sabdariffa L. provides insights into metabolisms of medicinal natural products.</title>
        <authorList>
            <person name="Kim T."/>
        </authorList>
    </citation>
    <scope>NUCLEOTIDE SEQUENCE [LARGE SCALE GENOMIC DNA]</scope>
    <source>
        <strain evidence="1">TK-2024</strain>
        <tissue evidence="1">Old leaves</tissue>
    </source>
</reference>
<name>A0ABR2EQX9_9ROSI</name>
<sequence length="68" mass="7542">MDACPCNGNMGIRMHADASHARYLLLEMDACKCNGSVGIRLQWQFTRHAGISVAAWQEQVKSDPAEHI</sequence>
<gene>
    <name evidence="1" type="ORF">V6N12_035698</name>
</gene>
<proteinExistence type="predicted"/>
<accession>A0ABR2EQX9</accession>
<comment type="caution">
    <text evidence="1">The sequence shown here is derived from an EMBL/GenBank/DDBJ whole genome shotgun (WGS) entry which is preliminary data.</text>
</comment>
<protein>
    <submittedName>
        <fullName evidence="1">Uncharacterized protein</fullName>
    </submittedName>
</protein>
<organism evidence="1 2">
    <name type="scientific">Hibiscus sabdariffa</name>
    <name type="common">roselle</name>
    <dbReference type="NCBI Taxonomy" id="183260"/>
    <lineage>
        <taxon>Eukaryota</taxon>
        <taxon>Viridiplantae</taxon>
        <taxon>Streptophyta</taxon>
        <taxon>Embryophyta</taxon>
        <taxon>Tracheophyta</taxon>
        <taxon>Spermatophyta</taxon>
        <taxon>Magnoliopsida</taxon>
        <taxon>eudicotyledons</taxon>
        <taxon>Gunneridae</taxon>
        <taxon>Pentapetalae</taxon>
        <taxon>rosids</taxon>
        <taxon>malvids</taxon>
        <taxon>Malvales</taxon>
        <taxon>Malvaceae</taxon>
        <taxon>Malvoideae</taxon>
        <taxon>Hibiscus</taxon>
    </lineage>
</organism>
<dbReference type="EMBL" id="JBBPBM010000011">
    <property type="protein sequence ID" value="KAK8563552.1"/>
    <property type="molecule type" value="Genomic_DNA"/>
</dbReference>
<keyword evidence="2" id="KW-1185">Reference proteome</keyword>
<evidence type="ECO:0000313" key="2">
    <source>
        <dbReference type="Proteomes" id="UP001472677"/>
    </source>
</evidence>
<dbReference type="Proteomes" id="UP001472677">
    <property type="component" value="Unassembled WGS sequence"/>
</dbReference>